<sequence>MEDFVPKSAIRSDEYWLNFSNISTVNTPSVVLVLMAVINRYKDESLPALASKVIRDCF</sequence>
<organism evidence="2">
    <name type="scientific">freshwater metagenome</name>
    <dbReference type="NCBI Taxonomy" id="449393"/>
    <lineage>
        <taxon>unclassified sequences</taxon>
        <taxon>metagenomes</taxon>
        <taxon>ecological metagenomes</taxon>
    </lineage>
</organism>
<name>A0A6J6KIV0_9ZZZZ</name>
<feature type="transmembrane region" description="Helical" evidence="1">
    <location>
        <begin position="15"/>
        <end position="38"/>
    </location>
</feature>
<keyword evidence="1" id="KW-0472">Membrane</keyword>
<accession>A0A6J6KIV0</accession>
<evidence type="ECO:0000313" key="2">
    <source>
        <dbReference type="EMBL" id="CAB4649740.1"/>
    </source>
</evidence>
<proteinExistence type="predicted"/>
<reference evidence="2" key="1">
    <citation type="submission" date="2020-05" db="EMBL/GenBank/DDBJ databases">
        <authorList>
            <person name="Chiriac C."/>
            <person name="Salcher M."/>
            <person name="Ghai R."/>
            <person name="Kavagutti S V."/>
        </authorList>
    </citation>
    <scope>NUCLEOTIDE SEQUENCE</scope>
</reference>
<dbReference type="AlphaFoldDB" id="A0A6J6KIV0"/>
<evidence type="ECO:0000256" key="1">
    <source>
        <dbReference type="SAM" id="Phobius"/>
    </source>
</evidence>
<keyword evidence="1" id="KW-0812">Transmembrane</keyword>
<keyword evidence="1" id="KW-1133">Transmembrane helix</keyword>
<dbReference type="EMBL" id="CAEZWG010000053">
    <property type="protein sequence ID" value="CAB4649740.1"/>
    <property type="molecule type" value="Genomic_DNA"/>
</dbReference>
<gene>
    <name evidence="2" type="ORF">UFOPK2234_00378</name>
</gene>
<protein>
    <submittedName>
        <fullName evidence="2">Unannotated protein</fullName>
    </submittedName>
</protein>